<accession>A0AAE3UG27</accession>
<proteinExistence type="predicted"/>
<reference evidence="1" key="1">
    <citation type="submission" date="2023-05" db="EMBL/GenBank/DDBJ databases">
        <authorList>
            <person name="Zhang X."/>
        </authorList>
    </citation>
    <scope>NUCLEOTIDE SEQUENCE</scope>
    <source>
        <strain evidence="1">BD1B2-1</strain>
    </source>
</reference>
<comment type="caution">
    <text evidence="1">The sequence shown here is derived from an EMBL/GenBank/DDBJ whole genome shotgun (WGS) entry which is preliminary data.</text>
</comment>
<protein>
    <submittedName>
        <fullName evidence="1">Uncharacterized protein</fullName>
    </submittedName>
</protein>
<name>A0AAE3UG27_9BACT</name>
<organism evidence="1 2">
    <name type="scientific">Xanthocytophaga agilis</name>
    <dbReference type="NCBI Taxonomy" id="3048010"/>
    <lineage>
        <taxon>Bacteria</taxon>
        <taxon>Pseudomonadati</taxon>
        <taxon>Bacteroidota</taxon>
        <taxon>Cytophagia</taxon>
        <taxon>Cytophagales</taxon>
        <taxon>Rhodocytophagaceae</taxon>
        <taxon>Xanthocytophaga</taxon>
    </lineage>
</organism>
<dbReference type="Proteomes" id="UP001232063">
    <property type="component" value="Unassembled WGS sequence"/>
</dbReference>
<evidence type="ECO:0000313" key="1">
    <source>
        <dbReference type="EMBL" id="MDJ1501198.1"/>
    </source>
</evidence>
<gene>
    <name evidence="1" type="ORF">QNI22_11090</name>
</gene>
<sequence length="1765" mass="193412">MFTRPRSLYRCIAFVLLFCFLFQIVAPTTVLALTSGPSQPEFSGFESVSTSEMVNPFTGDFTYNLPLLTVPGPQGSSYPLTLAYHSGVSSEEEASWVGYGWSLTPGSINRNMRGIPDDDKGNKVKYWNKMPINWTVSAGGGASGEVFSKELPVSADVGIRYNNYNGFGYNTYVGMSTKLFNGATNVSLGLSGSESGRSFSVGVSPYKSLAGSLNLSLNESPDGLTFGASYNPYTFLNYISAEKGEFKKDAAAKGHLGSSGAVLSLSGNHGLFSFSEMVRPLSVTPYTGFSTDVNVGLEGNIAIPAGAELRISGSLSVQRNDRNRTSRSYGYMYASSADGAPNTNQDGLVSDYYTEKETSYIRRDKFLGMAFNNADNFVVNGEGVGGGFRLYHKNIGQFYPTFSESRTAFTNGGVDLHVGNPFGVGGTGEAGTQTLTESEWDKGISSFTTPAGATNDSNDEDIFFRFNNDQGGVLNYSMSVDLPVQATISRNRNPILPTTPNAVPNFLTERNRRASFIGYNTNASMFSAGKFTARAYSRRIDINNQANRTNTSNADRIGEFSVYNTSGMQYTYALPVYSRNERHLQFGVGGLFPESNYLIYGDKIDKDSNPVKLGEERLNSGSDPYESAYATTYLLTQITTPDFTDINLDGPDATDPGGYTLFHYTKLYGENNDKNNNTNEWYKWRLPYTGMLYQRGTLSDPIDDRGALSDGEKEIYLVKKIETKTHVAVFRTSARQDGLDAPAKDAAMQKDTKGGHTLEKLDRIDLYTISEYTKNGDNARPIKSVFFTYDYSLCQGVKNSSSNGGKLTLKKVWFEYYGVRNTGGKISPYVFEYSYPDFANANPYPAMYQSLGTNYQFTAAQQNPTFSYFLQDAWGNYQANGLTRFTNMQPWVNQQSQTGFDPAAWHLKVITLPSGGEIHVQYEQDDYAYVQDQPAHVMRSIDSVTGRRYFLQREGETDSELQTMAQAIRDQYGNKKNKLYFKFLYRLLGTSSTPQIGDCNAEYISGYVDIMDVGVQNGKVYIDLGSTQNGTQHELPNQVCVDFVQSQRVGKLTTGVSCVGISSFTNPVMEDATDLGKATENAAVGIVKKLVNMARINLGGSLCATMNTSLSYLKVPAAKDKKGGGVRVKRLLTFDKGVDGEKVLYGSEFIYKAPDPNRNNQLRSSGVAANEPSTIREENALVGFMPRFKQNFLSKAVAGIDKKQAEGPLGESLLPGPSVGYSRIIIRNIHSGKTNPGFAVKEFYTANQKVEQRAGQLTGNSTTNSTYAFWSDMTGIEAATQKLSLPLLLVNKYINSAWLTQGFSFYINDMHGKPKRDATYAGVYSENETDDLVKAVLVTEQKYDYFAPGEAVPVVDETTGKITLAKLGTEVDVTYGQKKVSEKKTQAGAVGDFTTLVVGIFPFPFPIVLPTTTAIQNETYVHTTTKIVRQTCMLRKQRTYADGIYHTDEYLAFDPNTGQPVWSKSYDEFAAIPGTTPSSSSPPAGAVVLASEKTQGGAYASHTQMAAWHYPGMRAKYLSENRKMAVSSVSYQNLGSGQGEYLNFAGSDMGAICTQLQQFVPGDLIEISPNVYYNTDAPDYFNRRIRIYPSSKLTTGTLPADGTISQITIVHTGRSNELTIPAGSTTYHNPDASWDLIRDTNGFITYRTRATNASGNANPYPFSIPVSANTSSLTGVGTFADDLSARYQTIESSSSGVFAVNQHPSYANMNISAYAAKIPAGCQINPESAEISNINFRFKKVGDKISLQLISFMITCGETKITIQN</sequence>
<dbReference type="EMBL" id="JASJOU010000003">
    <property type="protein sequence ID" value="MDJ1501198.1"/>
    <property type="molecule type" value="Genomic_DNA"/>
</dbReference>
<dbReference type="RefSeq" id="WP_314510692.1">
    <property type="nucleotide sequence ID" value="NZ_JASJOU010000003.1"/>
</dbReference>
<keyword evidence="2" id="KW-1185">Reference proteome</keyword>
<evidence type="ECO:0000313" key="2">
    <source>
        <dbReference type="Proteomes" id="UP001232063"/>
    </source>
</evidence>